<accession>A0A8I0PZZ5</accession>
<feature type="domain" description="Ribbon-helix-helix protein CopG" evidence="2">
    <location>
        <begin position="23"/>
        <end position="52"/>
    </location>
</feature>
<dbReference type="GO" id="GO:0006355">
    <property type="term" value="P:regulation of DNA-templated transcription"/>
    <property type="evidence" value="ECO:0007669"/>
    <property type="project" value="InterPro"/>
</dbReference>
<gene>
    <name evidence="3" type="ORF">CYG68_21265</name>
</gene>
<dbReference type="Proteomes" id="UP000650477">
    <property type="component" value="Unassembled WGS sequence"/>
</dbReference>
<dbReference type="SUPFAM" id="SSF47598">
    <property type="entry name" value="Ribbon-helix-helix"/>
    <property type="match status" value="1"/>
</dbReference>
<name>A0A8I0PZZ5_MORMO</name>
<comment type="caution">
    <text evidence="3">The sequence shown here is derived from an EMBL/GenBank/DDBJ whole genome shotgun (WGS) entry which is preliminary data.</text>
</comment>
<feature type="region of interest" description="Disordered" evidence="1">
    <location>
        <begin position="1"/>
        <end position="22"/>
    </location>
</feature>
<dbReference type="Pfam" id="PF01402">
    <property type="entry name" value="RHH_1"/>
    <property type="match status" value="1"/>
</dbReference>
<dbReference type="Gene3D" id="1.10.1220.10">
    <property type="entry name" value="Met repressor-like"/>
    <property type="match status" value="1"/>
</dbReference>
<reference evidence="3" key="1">
    <citation type="submission" date="2017-12" db="EMBL/GenBank/DDBJ databases">
        <title>Genome sequencing and analysis.</title>
        <authorList>
            <person name="Huang Y.-T."/>
        </authorList>
    </citation>
    <scope>NUCLEOTIDE SEQUENCE</scope>
    <source>
        <strain evidence="3">VGH116</strain>
    </source>
</reference>
<organism evidence="3 4">
    <name type="scientific">Morganella morganii</name>
    <name type="common">Proteus morganii</name>
    <dbReference type="NCBI Taxonomy" id="582"/>
    <lineage>
        <taxon>Bacteria</taxon>
        <taxon>Pseudomonadati</taxon>
        <taxon>Pseudomonadota</taxon>
        <taxon>Gammaproteobacteria</taxon>
        <taxon>Enterobacterales</taxon>
        <taxon>Morganellaceae</taxon>
        <taxon>Morganella</taxon>
    </lineage>
</organism>
<dbReference type="GO" id="GO:0043565">
    <property type="term" value="F:sequence-specific DNA binding"/>
    <property type="evidence" value="ECO:0007669"/>
    <property type="project" value="UniProtKB-ARBA"/>
</dbReference>
<sequence length="72" mass="7927">MNRAPDSGVSHEQLVPKKAKRKKQITITMDDELIEKIDIAASENGQSRAAFINMSCINALKNGMNIKGINDN</sequence>
<proteinExistence type="predicted"/>
<dbReference type="EMBL" id="PKLF01000066">
    <property type="protein sequence ID" value="MBE8614850.1"/>
    <property type="molecule type" value="Genomic_DNA"/>
</dbReference>
<dbReference type="InterPro" id="IPR013321">
    <property type="entry name" value="Arc_rbn_hlx_hlx"/>
</dbReference>
<evidence type="ECO:0000256" key="1">
    <source>
        <dbReference type="SAM" id="MobiDB-lite"/>
    </source>
</evidence>
<dbReference type="CDD" id="cd22231">
    <property type="entry name" value="RHH_NikR_HicB-like"/>
    <property type="match status" value="1"/>
</dbReference>
<evidence type="ECO:0000313" key="3">
    <source>
        <dbReference type="EMBL" id="MBE8614850.1"/>
    </source>
</evidence>
<protein>
    <recommendedName>
        <fullName evidence="2">Ribbon-helix-helix protein CopG domain-containing protein</fullName>
    </recommendedName>
</protein>
<evidence type="ECO:0000313" key="4">
    <source>
        <dbReference type="Proteomes" id="UP000650477"/>
    </source>
</evidence>
<evidence type="ECO:0000259" key="2">
    <source>
        <dbReference type="Pfam" id="PF01402"/>
    </source>
</evidence>
<dbReference type="InterPro" id="IPR002145">
    <property type="entry name" value="CopG"/>
</dbReference>
<dbReference type="InterPro" id="IPR010985">
    <property type="entry name" value="Ribbon_hlx_hlx"/>
</dbReference>
<dbReference type="AlphaFoldDB" id="A0A8I0PZZ5"/>